<feature type="region of interest" description="Disordered" evidence="5">
    <location>
        <begin position="147"/>
        <end position="182"/>
    </location>
</feature>
<feature type="chain" id="PRO_5040257552" evidence="7">
    <location>
        <begin position="23"/>
        <end position="338"/>
    </location>
</feature>
<keyword evidence="2 6" id="KW-0812">Transmembrane</keyword>
<evidence type="ECO:0000256" key="6">
    <source>
        <dbReference type="SAM" id="Phobius"/>
    </source>
</evidence>
<dbReference type="GO" id="GO:0016020">
    <property type="term" value="C:membrane"/>
    <property type="evidence" value="ECO:0007669"/>
    <property type="project" value="UniProtKB-SubCell"/>
</dbReference>
<dbReference type="PANTHER" id="PTHR15549:SF27">
    <property type="entry name" value="CHITIN-BINDING TYPE-1 DOMAIN-CONTAINING PROTEIN"/>
    <property type="match status" value="1"/>
</dbReference>
<feature type="compositionally biased region" description="Low complexity" evidence="5">
    <location>
        <begin position="155"/>
        <end position="169"/>
    </location>
</feature>
<comment type="caution">
    <text evidence="8">The sequence shown here is derived from an EMBL/GenBank/DDBJ whole genome shotgun (WGS) entry which is preliminary data.</text>
</comment>
<dbReference type="AlphaFoldDB" id="A0A9Q5HU40"/>
<feature type="signal peptide" evidence="7">
    <location>
        <begin position="1"/>
        <end position="22"/>
    </location>
</feature>
<name>A0A9Q5HU40_SANBA</name>
<protein>
    <submittedName>
        <fullName evidence="8">Uncharacterized protein</fullName>
    </submittedName>
</protein>
<proteinExistence type="predicted"/>
<feature type="region of interest" description="Disordered" evidence="5">
    <location>
        <begin position="289"/>
        <end position="338"/>
    </location>
</feature>
<dbReference type="PANTHER" id="PTHR15549">
    <property type="entry name" value="PAIRED IMMUNOGLOBULIN-LIKE TYPE 2 RECEPTOR"/>
    <property type="match status" value="1"/>
</dbReference>
<evidence type="ECO:0000256" key="1">
    <source>
        <dbReference type="ARBA" id="ARBA00004167"/>
    </source>
</evidence>
<dbReference type="OrthoDB" id="3362711at2759"/>
<evidence type="ECO:0000256" key="3">
    <source>
        <dbReference type="ARBA" id="ARBA00022989"/>
    </source>
</evidence>
<comment type="subcellular location">
    <subcellularLocation>
        <location evidence="1">Membrane</location>
        <topology evidence="1">Single-pass membrane protein</topology>
    </subcellularLocation>
</comment>
<dbReference type="EMBL" id="LNZH02000206">
    <property type="protein sequence ID" value="OCB85940.1"/>
    <property type="molecule type" value="Genomic_DNA"/>
</dbReference>
<keyword evidence="7" id="KW-0732">Signal</keyword>
<keyword evidence="3 6" id="KW-1133">Transmembrane helix</keyword>
<evidence type="ECO:0000313" key="9">
    <source>
        <dbReference type="Proteomes" id="UP000757232"/>
    </source>
</evidence>
<organism evidence="8 9">
    <name type="scientific">Sanghuangporus baumii</name>
    <name type="common">Phellinus baumii</name>
    <dbReference type="NCBI Taxonomy" id="108892"/>
    <lineage>
        <taxon>Eukaryota</taxon>
        <taxon>Fungi</taxon>
        <taxon>Dikarya</taxon>
        <taxon>Basidiomycota</taxon>
        <taxon>Agaricomycotina</taxon>
        <taxon>Agaricomycetes</taxon>
        <taxon>Hymenochaetales</taxon>
        <taxon>Hymenochaetaceae</taxon>
        <taxon>Sanghuangporus</taxon>
    </lineage>
</organism>
<sequence length="338" mass="33991">MPRPPASSLLSFLAIALVGLNSSGLYNSRGQSPCLVGAYAGGACNGGQYDVGALLEGEHYIGPTSSSAANGCLCSTVMYSLMGACSTCQNATIITWSAWSANCPEVFVQSFPQDIPQDTAVPGWAYDPIPNNGTFDVNQALADTSPESTATFVQSTNTGTRSTTGTASSVAQAGGGDDDDGGGSNTGAIAGGVVGGVVGVALLGLLGFFLYRRKRNQNLANAKLNSIQNSGVNANLTGSTYAGGAPGGPQGMGEYAPVPYTPHAYEGGGGAGGMASPPIMGQKLYDPNDPSTFPTAASLPPVSMTNQTTGSGANLSYAPSFPQPQTSNQGAYRGVAEV</sequence>
<feature type="transmembrane region" description="Helical" evidence="6">
    <location>
        <begin position="188"/>
        <end position="211"/>
    </location>
</feature>
<evidence type="ECO:0000256" key="2">
    <source>
        <dbReference type="ARBA" id="ARBA00022692"/>
    </source>
</evidence>
<dbReference type="InterPro" id="IPR051694">
    <property type="entry name" value="Immunoregulatory_rcpt-like"/>
</dbReference>
<reference evidence="8" key="1">
    <citation type="submission" date="2016-06" db="EMBL/GenBank/DDBJ databases">
        <title>Draft Genome sequence of the fungus Inonotus baumii.</title>
        <authorList>
            <person name="Zhu H."/>
            <person name="Lin W."/>
        </authorList>
    </citation>
    <scope>NUCLEOTIDE SEQUENCE</scope>
    <source>
        <strain evidence="8">821</strain>
    </source>
</reference>
<dbReference type="GO" id="GO:0071944">
    <property type="term" value="C:cell periphery"/>
    <property type="evidence" value="ECO:0007669"/>
    <property type="project" value="UniProtKB-ARBA"/>
</dbReference>
<keyword evidence="4 6" id="KW-0472">Membrane</keyword>
<gene>
    <name evidence="8" type="ORF">A7U60_g7074</name>
</gene>
<dbReference type="Proteomes" id="UP000757232">
    <property type="component" value="Unassembled WGS sequence"/>
</dbReference>
<evidence type="ECO:0000256" key="7">
    <source>
        <dbReference type="SAM" id="SignalP"/>
    </source>
</evidence>
<evidence type="ECO:0000256" key="4">
    <source>
        <dbReference type="ARBA" id="ARBA00023136"/>
    </source>
</evidence>
<feature type="compositionally biased region" description="Polar residues" evidence="5">
    <location>
        <begin position="303"/>
        <end position="314"/>
    </location>
</feature>
<keyword evidence="9" id="KW-1185">Reference proteome</keyword>
<accession>A0A9Q5HU40</accession>
<dbReference type="NCBIfam" id="TIGR01167">
    <property type="entry name" value="LPXTG_anchor"/>
    <property type="match status" value="1"/>
</dbReference>
<evidence type="ECO:0000313" key="8">
    <source>
        <dbReference type="EMBL" id="OCB85940.1"/>
    </source>
</evidence>
<dbReference type="Gene3D" id="1.20.5.510">
    <property type="entry name" value="Single helix bin"/>
    <property type="match status" value="1"/>
</dbReference>
<evidence type="ECO:0000256" key="5">
    <source>
        <dbReference type="SAM" id="MobiDB-lite"/>
    </source>
</evidence>